<organism evidence="12 13">
    <name type="scientific">Asbolus verrucosus</name>
    <name type="common">Desert ironclad beetle</name>
    <dbReference type="NCBI Taxonomy" id="1661398"/>
    <lineage>
        <taxon>Eukaryota</taxon>
        <taxon>Metazoa</taxon>
        <taxon>Ecdysozoa</taxon>
        <taxon>Arthropoda</taxon>
        <taxon>Hexapoda</taxon>
        <taxon>Insecta</taxon>
        <taxon>Pterygota</taxon>
        <taxon>Neoptera</taxon>
        <taxon>Endopterygota</taxon>
        <taxon>Coleoptera</taxon>
        <taxon>Polyphaga</taxon>
        <taxon>Cucujiformia</taxon>
        <taxon>Tenebrionidae</taxon>
        <taxon>Pimeliinae</taxon>
        <taxon>Asbolus</taxon>
    </lineage>
</organism>
<dbReference type="SUPFAM" id="SSF52540">
    <property type="entry name" value="P-loop containing nucleoside triphosphate hydrolases"/>
    <property type="match status" value="1"/>
</dbReference>
<keyword evidence="7" id="KW-0469">Meiosis</keyword>
<keyword evidence="5" id="KW-0238">DNA-binding</keyword>
<dbReference type="GO" id="GO:0003697">
    <property type="term" value="F:single-stranded DNA binding"/>
    <property type="evidence" value="ECO:0007669"/>
    <property type="project" value="TreeGrafter"/>
</dbReference>
<dbReference type="GO" id="GO:0042148">
    <property type="term" value="P:DNA strand invasion"/>
    <property type="evidence" value="ECO:0007669"/>
    <property type="project" value="TreeGrafter"/>
</dbReference>
<dbReference type="Gene3D" id="1.10.150.20">
    <property type="entry name" value="5' to 3' exonuclease, C-terminal subdomain"/>
    <property type="match status" value="1"/>
</dbReference>
<evidence type="ECO:0000313" key="13">
    <source>
        <dbReference type="Proteomes" id="UP000292052"/>
    </source>
</evidence>
<dbReference type="Gene3D" id="3.40.50.300">
    <property type="entry name" value="P-loop containing nucleotide triphosphate hydrolases"/>
    <property type="match status" value="1"/>
</dbReference>
<name>A0A482VXF1_ASBVE</name>
<feature type="domain" description="RecA family profile 1" evidence="10">
    <location>
        <begin position="112"/>
        <end position="284"/>
    </location>
</feature>
<dbReference type="GO" id="GO:0000150">
    <property type="term" value="F:DNA strand exchange activity"/>
    <property type="evidence" value="ECO:0007669"/>
    <property type="project" value="TreeGrafter"/>
</dbReference>
<dbReference type="InterPro" id="IPR020587">
    <property type="entry name" value="RecA_monomer-monomer_interface"/>
</dbReference>
<dbReference type="PROSITE" id="PS50163">
    <property type="entry name" value="RECA_3"/>
    <property type="match status" value="1"/>
</dbReference>
<evidence type="ECO:0000259" key="11">
    <source>
        <dbReference type="PROSITE" id="PS50163"/>
    </source>
</evidence>
<dbReference type="PROSITE" id="PS50162">
    <property type="entry name" value="RECA_2"/>
    <property type="match status" value="1"/>
</dbReference>
<evidence type="ECO:0000256" key="8">
    <source>
        <dbReference type="ARBA" id="ARBA00023306"/>
    </source>
</evidence>
<dbReference type="EMBL" id="QDEB01052444">
    <property type="protein sequence ID" value="RZC37470.1"/>
    <property type="molecule type" value="Genomic_DNA"/>
</dbReference>
<evidence type="ECO:0000256" key="4">
    <source>
        <dbReference type="ARBA" id="ARBA00022840"/>
    </source>
</evidence>
<dbReference type="PIRSF" id="PIRSF005856">
    <property type="entry name" value="Rad51"/>
    <property type="match status" value="1"/>
</dbReference>
<dbReference type="InterPro" id="IPR013632">
    <property type="entry name" value="Rad51_C"/>
</dbReference>
<evidence type="ECO:0000256" key="3">
    <source>
        <dbReference type="ARBA" id="ARBA00022741"/>
    </source>
</evidence>
<dbReference type="PANTHER" id="PTHR22942">
    <property type="entry name" value="RECA/RAD51/RADA DNA STRAND-PAIRING FAMILY MEMBER"/>
    <property type="match status" value="1"/>
</dbReference>
<evidence type="ECO:0000256" key="1">
    <source>
        <dbReference type="ARBA" id="ARBA00004123"/>
    </source>
</evidence>
<accession>A0A482VXF1</accession>
<keyword evidence="8" id="KW-0131">Cell cycle</keyword>
<dbReference type="InterPro" id="IPR016467">
    <property type="entry name" value="DNA_recomb/repair_RecA-like"/>
</dbReference>
<dbReference type="NCBIfam" id="NF003301">
    <property type="entry name" value="PRK04301.1"/>
    <property type="match status" value="1"/>
</dbReference>
<comment type="subcellular location">
    <subcellularLocation>
        <location evidence="1">Nucleus</location>
    </subcellularLocation>
</comment>
<dbReference type="GO" id="GO:0006312">
    <property type="term" value="P:mitotic recombination"/>
    <property type="evidence" value="ECO:0007669"/>
    <property type="project" value="TreeGrafter"/>
</dbReference>
<dbReference type="Proteomes" id="UP000292052">
    <property type="component" value="Unassembled WGS sequence"/>
</dbReference>
<dbReference type="InterPro" id="IPR010995">
    <property type="entry name" value="DNA_repair_Rad51/TF_NusA_a-hlx"/>
</dbReference>
<dbReference type="AlphaFoldDB" id="A0A482VXF1"/>
<keyword evidence="6" id="KW-0539">Nucleus</keyword>
<evidence type="ECO:0000256" key="5">
    <source>
        <dbReference type="ARBA" id="ARBA00023125"/>
    </source>
</evidence>
<evidence type="ECO:0000259" key="10">
    <source>
        <dbReference type="PROSITE" id="PS50162"/>
    </source>
</evidence>
<keyword evidence="4 9" id="KW-0067">ATP-binding</keyword>
<dbReference type="GO" id="GO:0007131">
    <property type="term" value="P:reciprocal meiotic recombination"/>
    <property type="evidence" value="ECO:0007669"/>
    <property type="project" value="TreeGrafter"/>
</dbReference>
<dbReference type="GO" id="GO:0003690">
    <property type="term" value="F:double-stranded DNA binding"/>
    <property type="evidence" value="ECO:0007669"/>
    <property type="project" value="TreeGrafter"/>
</dbReference>
<dbReference type="GO" id="GO:0140664">
    <property type="term" value="F:ATP-dependent DNA damage sensor activity"/>
    <property type="evidence" value="ECO:0007669"/>
    <property type="project" value="InterPro"/>
</dbReference>
<reference evidence="12 13" key="1">
    <citation type="submission" date="2017-03" db="EMBL/GenBank/DDBJ databases">
        <title>Genome of the blue death feigning beetle - Asbolus verrucosus.</title>
        <authorList>
            <person name="Rider S.D."/>
        </authorList>
    </citation>
    <scope>NUCLEOTIDE SEQUENCE [LARGE SCALE GENOMIC DNA]</scope>
    <source>
        <strain evidence="12">Butters</strain>
        <tissue evidence="12">Head and leg muscle</tissue>
    </source>
</reference>
<dbReference type="GO" id="GO:0000794">
    <property type="term" value="C:condensed nuclear chromosome"/>
    <property type="evidence" value="ECO:0007669"/>
    <property type="project" value="TreeGrafter"/>
</dbReference>
<gene>
    <name evidence="12" type="ORF">BDFB_005864</name>
</gene>
<evidence type="ECO:0000256" key="7">
    <source>
        <dbReference type="ARBA" id="ARBA00023254"/>
    </source>
</evidence>
<dbReference type="Pfam" id="PF08423">
    <property type="entry name" value="Rad51"/>
    <property type="match status" value="1"/>
</dbReference>
<evidence type="ECO:0000256" key="9">
    <source>
        <dbReference type="RuleBase" id="RU003422"/>
    </source>
</evidence>
<dbReference type="GO" id="GO:0000730">
    <property type="term" value="P:DNA recombinase assembly"/>
    <property type="evidence" value="ECO:0007669"/>
    <property type="project" value="TreeGrafter"/>
</dbReference>
<dbReference type="InterPro" id="IPR003593">
    <property type="entry name" value="AAA+_ATPase"/>
</dbReference>
<dbReference type="GO" id="GO:0070192">
    <property type="term" value="P:chromosome organization involved in meiotic cell cycle"/>
    <property type="evidence" value="ECO:0007669"/>
    <property type="project" value="TreeGrafter"/>
</dbReference>
<proteinExistence type="inferred from homology"/>
<dbReference type="GO" id="GO:0005524">
    <property type="term" value="F:ATP binding"/>
    <property type="evidence" value="ECO:0007669"/>
    <property type="project" value="UniProtKB-KW"/>
</dbReference>
<keyword evidence="3 9" id="KW-0547">Nucleotide-binding</keyword>
<evidence type="ECO:0000313" key="12">
    <source>
        <dbReference type="EMBL" id="RZC37470.1"/>
    </source>
</evidence>
<dbReference type="STRING" id="1661398.A0A482VXF1"/>
<comment type="caution">
    <text evidence="12">The sequence shown here is derived from an EMBL/GenBank/DDBJ whole genome shotgun (WGS) entry which is preliminary data.</text>
</comment>
<evidence type="ECO:0000256" key="6">
    <source>
        <dbReference type="ARBA" id="ARBA00023242"/>
    </source>
</evidence>
<dbReference type="SUPFAM" id="SSF47794">
    <property type="entry name" value="Rad51 N-terminal domain-like"/>
    <property type="match status" value="1"/>
</dbReference>
<protein>
    <submittedName>
        <fullName evidence="12">Meiotic recombination protein DMC1/LIM15-like</fullName>
    </submittedName>
</protein>
<dbReference type="FunFam" id="3.40.50.300:FF:000239">
    <property type="entry name" value="Meiotic recombination protein DMC1"/>
    <property type="match status" value="1"/>
</dbReference>
<dbReference type="InterPro" id="IPR020588">
    <property type="entry name" value="RecA_ATP-bd"/>
</dbReference>
<keyword evidence="13" id="KW-1185">Reference proteome</keyword>
<sequence length="355" mass="40121">MSTTMLQIETNEDKESATIETEENLEIGEEEEIFFQDIYLLTKHGISVEDIEQMRKIGLNTIKGIQMTIRPKLLAIKDFDERKVDQIQEACCKISLNNGFMTALEVSEERKQVFKLSTGSSNLDKLLGGGIESMAVTEVFGESRTGKTQIAHTLCVTAQIPSTGYSGGKVMFIDTEHTFRPERIRHIAHRFELDEKSVLENILYARAYNSEHQYELLKNVGTKFHEEAGVFKLLIVDSIMALFRVDFLGRGELVTRQQKLGQMMSRLQKISEEYNVAVFITNQITSDFKFTLLDMEVPKPIGGNILAHASTTRVALKKVPGNVRIAMMYDSPELEEKEEAFIITNGGIRDPNLQA</sequence>
<dbReference type="PANTHER" id="PTHR22942:SF30">
    <property type="entry name" value="MEIOTIC RECOMBINATION PROTEIN DMC1_LIM15 HOMOLOG"/>
    <property type="match status" value="1"/>
</dbReference>
<dbReference type="OrthoDB" id="10251254at2759"/>
<dbReference type="SMART" id="SM00382">
    <property type="entry name" value="AAA"/>
    <property type="match status" value="1"/>
</dbReference>
<comment type="similarity">
    <text evidence="2">Belongs to the RecA family. DMC1 subfamily.</text>
</comment>
<feature type="domain" description="RecA family profile 2" evidence="11">
    <location>
        <begin position="299"/>
        <end position="350"/>
    </location>
</feature>
<evidence type="ECO:0000256" key="2">
    <source>
        <dbReference type="ARBA" id="ARBA00008897"/>
    </source>
</evidence>
<dbReference type="InterPro" id="IPR027417">
    <property type="entry name" value="P-loop_NTPase"/>
</dbReference>